<comment type="caution">
    <text evidence="1">The sequence shown here is derived from an EMBL/GenBank/DDBJ whole genome shotgun (WGS) entry which is preliminary data.</text>
</comment>
<dbReference type="AlphaFoldDB" id="A0A811UYR8"/>
<dbReference type="EMBL" id="CAJHJT010000034">
    <property type="protein sequence ID" value="CAD7002807.1"/>
    <property type="molecule type" value="Genomic_DNA"/>
</dbReference>
<evidence type="ECO:0000313" key="1">
    <source>
        <dbReference type="EMBL" id="CAD7002807.1"/>
    </source>
</evidence>
<reference evidence="1" key="1">
    <citation type="submission" date="2020-11" db="EMBL/GenBank/DDBJ databases">
        <authorList>
            <person name="Whitehead M."/>
        </authorList>
    </citation>
    <scope>NUCLEOTIDE SEQUENCE</scope>
    <source>
        <strain evidence="1">EGII</strain>
    </source>
</reference>
<gene>
    <name evidence="1" type="ORF">CCAP1982_LOCUS11277</name>
</gene>
<protein>
    <submittedName>
        <fullName evidence="1">(Mediterranean fruit fly) hypothetical protein</fullName>
    </submittedName>
</protein>
<organism evidence="1 2">
    <name type="scientific">Ceratitis capitata</name>
    <name type="common">Mediterranean fruit fly</name>
    <name type="synonym">Tephritis capitata</name>
    <dbReference type="NCBI Taxonomy" id="7213"/>
    <lineage>
        <taxon>Eukaryota</taxon>
        <taxon>Metazoa</taxon>
        <taxon>Ecdysozoa</taxon>
        <taxon>Arthropoda</taxon>
        <taxon>Hexapoda</taxon>
        <taxon>Insecta</taxon>
        <taxon>Pterygota</taxon>
        <taxon>Neoptera</taxon>
        <taxon>Endopterygota</taxon>
        <taxon>Diptera</taxon>
        <taxon>Brachycera</taxon>
        <taxon>Muscomorpha</taxon>
        <taxon>Tephritoidea</taxon>
        <taxon>Tephritidae</taxon>
        <taxon>Ceratitis</taxon>
        <taxon>Ceratitis</taxon>
    </lineage>
</organism>
<keyword evidence="2" id="KW-1185">Reference proteome</keyword>
<evidence type="ECO:0000313" key="2">
    <source>
        <dbReference type="Proteomes" id="UP000606786"/>
    </source>
</evidence>
<accession>A0A811UYR8</accession>
<sequence>MRNVHQPLKDIKLLTSRSSHRSRLVRHGLPGSSIEDDEVDVLRRSPKSIACLKSEVATDDVGRWSQHAKISIKRLKNHDAFRPPLNGFTVIMIRKKKLQNDYKKNYKENAAQSKEW</sequence>
<proteinExistence type="predicted"/>
<dbReference type="Proteomes" id="UP000606786">
    <property type="component" value="Unassembled WGS sequence"/>
</dbReference>
<name>A0A811UYR8_CERCA</name>